<dbReference type="PANTHER" id="PTHR45834">
    <property type="entry name" value="RHO GUANINE NUCLEOTIDE EXCHANGE FACTOR 9-RELATED"/>
    <property type="match status" value="1"/>
</dbReference>
<feature type="compositionally biased region" description="Basic and acidic residues" evidence="4">
    <location>
        <begin position="244"/>
        <end position="273"/>
    </location>
</feature>
<dbReference type="PROSITE" id="PS50002">
    <property type="entry name" value="SH3"/>
    <property type="match status" value="2"/>
</dbReference>
<evidence type="ECO:0000259" key="5">
    <source>
        <dbReference type="PROSITE" id="PS50002"/>
    </source>
</evidence>
<feature type="compositionally biased region" description="Basic residues" evidence="4">
    <location>
        <begin position="229"/>
        <end position="243"/>
    </location>
</feature>
<feature type="coiled-coil region" evidence="3">
    <location>
        <begin position="1774"/>
        <end position="2039"/>
    </location>
</feature>
<feature type="coiled-coil region" evidence="3">
    <location>
        <begin position="2231"/>
        <end position="2279"/>
    </location>
</feature>
<dbReference type="Gene3D" id="2.30.29.30">
    <property type="entry name" value="Pleckstrin-homology domain (PH domain)/Phosphotyrosine-binding domain (PTB)"/>
    <property type="match status" value="1"/>
</dbReference>
<evidence type="ECO:0000256" key="1">
    <source>
        <dbReference type="ARBA" id="ARBA00022443"/>
    </source>
</evidence>
<dbReference type="CDD" id="cd00160">
    <property type="entry name" value="RhoGEF"/>
    <property type="match status" value="1"/>
</dbReference>
<gene>
    <name evidence="7" type="ORF">SPPG_03349</name>
</gene>
<accession>A0A0L0HKI6</accession>
<dbReference type="SMART" id="SM00326">
    <property type="entry name" value="SH3"/>
    <property type="match status" value="2"/>
</dbReference>
<dbReference type="InParanoid" id="A0A0L0HKI6"/>
<dbReference type="GO" id="GO:0005829">
    <property type="term" value="C:cytosol"/>
    <property type="evidence" value="ECO:0007669"/>
    <property type="project" value="TreeGrafter"/>
</dbReference>
<feature type="domain" description="DH" evidence="6">
    <location>
        <begin position="891"/>
        <end position="1074"/>
    </location>
</feature>
<dbReference type="GO" id="GO:0035556">
    <property type="term" value="P:intracellular signal transduction"/>
    <property type="evidence" value="ECO:0007669"/>
    <property type="project" value="InterPro"/>
</dbReference>
<dbReference type="PROSITE" id="PS00741">
    <property type="entry name" value="DH_1"/>
    <property type="match status" value="1"/>
</dbReference>
<feature type="compositionally biased region" description="Polar residues" evidence="4">
    <location>
        <begin position="428"/>
        <end position="437"/>
    </location>
</feature>
<feature type="compositionally biased region" description="Polar residues" evidence="4">
    <location>
        <begin position="795"/>
        <end position="806"/>
    </location>
</feature>
<dbReference type="InterPro" id="IPR035899">
    <property type="entry name" value="DBL_dom_sf"/>
</dbReference>
<feature type="compositionally biased region" description="Acidic residues" evidence="4">
    <location>
        <begin position="1"/>
        <end position="11"/>
    </location>
</feature>
<feature type="coiled-coil region" evidence="3">
    <location>
        <begin position="1375"/>
        <end position="1583"/>
    </location>
</feature>
<keyword evidence="3" id="KW-0175">Coiled coil</keyword>
<feature type="compositionally biased region" description="Polar residues" evidence="4">
    <location>
        <begin position="158"/>
        <end position="168"/>
    </location>
</feature>
<feature type="coiled-coil region" evidence="3">
    <location>
        <begin position="2470"/>
        <end position="2497"/>
    </location>
</feature>
<feature type="compositionally biased region" description="Basic and acidic residues" evidence="4">
    <location>
        <begin position="2528"/>
        <end position="2542"/>
    </location>
</feature>
<feature type="region of interest" description="Disordered" evidence="4">
    <location>
        <begin position="1"/>
        <end position="455"/>
    </location>
</feature>
<dbReference type="InterPro" id="IPR001331">
    <property type="entry name" value="GDS_CDC24_CS"/>
</dbReference>
<dbReference type="Proteomes" id="UP000053201">
    <property type="component" value="Unassembled WGS sequence"/>
</dbReference>
<evidence type="ECO:0000313" key="8">
    <source>
        <dbReference type="Proteomes" id="UP000053201"/>
    </source>
</evidence>
<feature type="compositionally biased region" description="Low complexity" evidence="4">
    <location>
        <begin position="692"/>
        <end position="707"/>
    </location>
</feature>
<feature type="compositionally biased region" description="Low complexity" evidence="4">
    <location>
        <begin position="30"/>
        <end position="40"/>
    </location>
</feature>
<dbReference type="InterPro" id="IPR000219">
    <property type="entry name" value="DH_dom"/>
</dbReference>
<dbReference type="Gene3D" id="2.30.30.40">
    <property type="entry name" value="SH3 Domains"/>
    <property type="match status" value="2"/>
</dbReference>
<dbReference type="InterPro" id="IPR011993">
    <property type="entry name" value="PH-like_dom_sf"/>
</dbReference>
<feature type="compositionally biased region" description="Basic and acidic residues" evidence="4">
    <location>
        <begin position="415"/>
        <end position="427"/>
    </location>
</feature>
<organism evidence="7 8">
    <name type="scientific">Spizellomyces punctatus (strain DAOM BR117)</name>
    <dbReference type="NCBI Taxonomy" id="645134"/>
    <lineage>
        <taxon>Eukaryota</taxon>
        <taxon>Fungi</taxon>
        <taxon>Fungi incertae sedis</taxon>
        <taxon>Chytridiomycota</taxon>
        <taxon>Chytridiomycota incertae sedis</taxon>
        <taxon>Chytridiomycetes</taxon>
        <taxon>Spizellomycetales</taxon>
        <taxon>Spizellomycetaceae</taxon>
        <taxon>Spizellomyces</taxon>
    </lineage>
</organism>
<dbReference type="InterPro" id="IPR053086">
    <property type="entry name" value="RhoGEF_domain"/>
</dbReference>
<dbReference type="GO" id="GO:0005085">
    <property type="term" value="F:guanyl-nucleotide exchange factor activity"/>
    <property type="evidence" value="ECO:0007669"/>
    <property type="project" value="InterPro"/>
</dbReference>
<evidence type="ECO:0000259" key="6">
    <source>
        <dbReference type="PROSITE" id="PS50010"/>
    </source>
</evidence>
<dbReference type="STRING" id="645134.A0A0L0HKI6"/>
<dbReference type="Gene3D" id="1.20.900.10">
    <property type="entry name" value="Dbl homology (DH) domain"/>
    <property type="match status" value="1"/>
</dbReference>
<keyword evidence="8" id="KW-1185">Reference proteome</keyword>
<feature type="coiled-coil region" evidence="3">
    <location>
        <begin position="1256"/>
        <end position="1318"/>
    </location>
</feature>
<dbReference type="SUPFAM" id="SSF50044">
    <property type="entry name" value="SH3-domain"/>
    <property type="match status" value="2"/>
</dbReference>
<dbReference type="InterPro" id="IPR036028">
    <property type="entry name" value="SH3-like_dom_sf"/>
</dbReference>
<feature type="region of interest" description="Disordered" evidence="4">
    <location>
        <begin position="783"/>
        <end position="808"/>
    </location>
</feature>
<feature type="region of interest" description="Disordered" evidence="4">
    <location>
        <begin position="654"/>
        <end position="730"/>
    </location>
</feature>
<dbReference type="CDD" id="cd00174">
    <property type="entry name" value="SH3"/>
    <property type="match status" value="1"/>
</dbReference>
<keyword evidence="1 2" id="KW-0728">SH3 domain</keyword>
<evidence type="ECO:0000256" key="3">
    <source>
        <dbReference type="SAM" id="Coils"/>
    </source>
</evidence>
<dbReference type="PROSITE" id="PS50010">
    <property type="entry name" value="DH_2"/>
    <property type="match status" value="1"/>
</dbReference>
<dbReference type="SUPFAM" id="SSF48065">
    <property type="entry name" value="DBL homology domain (DH-domain)"/>
    <property type="match status" value="1"/>
</dbReference>
<name>A0A0L0HKI6_SPIPD</name>
<proteinExistence type="predicted"/>
<dbReference type="RefSeq" id="XP_016609587.1">
    <property type="nucleotide sequence ID" value="XM_016751621.1"/>
</dbReference>
<dbReference type="eggNOG" id="KOG4305">
    <property type="taxonomic scope" value="Eukaryota"/>
</dbReference>
<feature type="coiled-coil region" evidence="3">
    <location>
        <begin position="1644"/>
        <end position="1717"/>
    </location>
</feature>
<evidence type="ECO:0000256" key="4">
    <source>
        <dbReference type="SAM" id="MobiDB-lite"/>
    </source>
</evidence>
<feature type="coiled-coil region" evidence="3">
    <location>
        <begin position="2164"/>
        <end position="2194"/>
    </location>
</feature>
<dbReference type="PANTHER" id="PTHR45834:SF3">
    <property type="entry name" value="RHO GUANINE NUCLEOTIDE EXCHANGE FACTOR 3, ISOFORM L"/>
    <property type="match status" value="1"/>
</dbReference>
<feature type="domain" description="SH3" evidence="5">
    <location>
        <begin position="463"/>
        <end position="531"/>
    </location>
</feature>
<evidence type="ECO:0000256" key="2">
    <source>
        <dbReference type="PROSITE-ProRule" id="PRU00192"/>
    </source>
</evidence>
<dbReference type="GeneID" id="27686874"/>
<protein>
    <submittedName>
        <fullName evidence="7">Uncharacterized protein</fullName>
    </submittedName>
</protein>
<dbReference type="Pfam" id="PF14604">
    <property type="entry name" value="SH3_9"/>
    <property type="match status" value="1"/>
</dbReference>
<dbReference type="SMART" id="SM00325">
    <property type="entry name" value="RhoGEF"/>
    <property type="match status" value="1"/>
</dbReference>
<dbReference type="Pfam" id="PF00621">
    <property type="entry name" value="RhoGEF"/>
    <property type="match status" value="1"/>
</dbReference>
<dbReference type="SUPFAM" id="SSF50729">
    <property type="entry name" value="PH domain-like"/>
    <property type="match status" value="1"/>
</dbReference>
<feature type="region of interest" description="Disordered" evidence="4">
    <location>
        <begin position="2517"/>
        <end position="2552"/>
    </location>
</feature>
<feature type="compositionally biased region" description="Low complexity" evidence="4">
    <location>
        <begin position="658"/>
        <end position="673"/>
    </location>
</feature>
<dbReference type="InterPro" id="IPR001452">
    <property type="entry name" value="SH3_domain"/>
</dbReference>
<feature type="compositionally biased region" description="Basic and acidic residues" evidence="4">
    <location>
        <begin position="175"/>
        <end position="184"/>
    </location>
</feature>
<sequence length="2713" mass="303440">MDDPIDNSEENPEQRTVIVGQHSHDTNSAPSESTTVESTPSIPPTDSTAENIDVEHKETEAPLSNTTILRRIEAESAPSNATLDNEGSEKPKRHGRSRSTSVTFQIDSSTAAGRKGRPRTKSDTTVKSKSSNGLVSPPSIISESTLKVPIFDGRHTNDNPIASASGVTDNEGEVESTKIDRVAPEENNVEPDATAELAESPGTSDEVPSAINGPKHSLLPSPVSGEKVKKGRSHTLAHSSLHRSHSDAGKRSSTRTIDKARRPASEVRSEKKVSSSTFGVLIVEPVGPDSTEGGVEVPQGGTSNATPASGVASRFAEHNTRGNEINRISVATTESDNTTERRPSSVTRPRRVSFAESAIAPSEENLSSSCESMGSEKDAQEIGSPETIISEDDHEVPEVNVEVPPALDDAPDSQRLPENETSAHESDNSVASNSTPLQVPDVIEDPPTSSLMETPQLRPSELAPGTTLRVLVAHQASDAEELELEAGDLVELDLTPGSDSEYWWYGTNRSWGPNNGQQGFFPAECVKVETWEGSREISHDAPSIVIASNGISDIPVEVAVPSEPSIYGEVEQSVEDEEKQCVIPTRVPPGTKVTVTHVYERTKADELDLTLGETIVVMEAPEGGWWRGMKNLGGKEAQSGWFPATMIRVDEDELSDKQMQAGGLQSAGASAMQLPTNDSPKRKSWYKRLVVKRSATSNNNNSSSTNDRSTKKNRNRSLSAPPPNASTGGLTVDYDYSMMNRSAEVLGLESVMEGVGESELQLSCSTNDIGAVPHSAPVIVEPRHQRSRSAPPVSIDSSPKQPTSPTAEIPTFMLTDFDQPSLTQSPPQHDSFIPSKDIDVTDLLPSLAIVPPPQNVRLSALISDEAIGKSIRWQDRLADTVLQQMTQKEKQRMTAIFELLTTERDYVRDLKIIIEIFKKPMAERKIVNAKIIDSIFSNIEELLAVSQDFLLRLEQLYANHPIIDRIGNVLLTMMERFVSYTLYCSQHSVSVTKQLSLAQTKREFRVFLEETYKNPTTRQLDLGGFLIKPVQRICKYPLLIKEILKNTEESSADHGLLKEAAERIQGIISIVNEGARQADGVRRVVDIQNNFTDKINIVTPTRHLVREDAVYVNYAEIKKPRRLLLFNDLLIVARKDWRDKYHLVDQAILKDCIIADVQEKEQDAATNLLELEINPSSDSHLAISSRYLFSVSSPQVKQAWLDAYRSLTPANIPIRSKQLSEAGSIISNLDLVEDEEDVVVVTEDTAKRRASEVAARQAAKERVTELEARCDREGKRAMEAERALEAENAKIEELTSKLDTMEKKAIEAETRAAELSSKLSDTIAARTAVEKARDEAMERLTAQEATLLAGGRRIAELEKENKELGVSREGGHQRVKMLTDEMIRLNETIHNLRSDMEREENKRMVMEREKSAELAQAQKRFEDEISQVQKSFEGVFEREKTEKEELRAAIASISSRHAAELQSTREDAEAQIRKTRQEAELSLTRLREENDAALRRIREENESIIGRMREDSDAKIQFLQASLDQEIQNHEMTRRDMEQDKSIQVQRLTIELDSMKQKAVQVTEGLKRSLAEAQEKLREREAAFRAREDAFREKEVEGAKLEFERNQHAFELARVHAAVEAGKNEQRAMVANFEKVMQERHQTLTRKEAELAEISRKLTESTQLNISLQAEIDKGRYEANERRRIAEESATRLKEELAAIKAERVREQQQYQDLDRAHRDTFKQLETTRSQQAQLSEAHRRLVDENARLKAGLNNHSIQLTQFSQEKHVLQSQLGEAHERIAKFSQDLDSYRAEERVSKETIQRLQDEVYRLVVRAERAEVQVTELERIRTTNEREYAESRQAFQAEIVTMKTRMQKAEDEARAKLEKEVAEARRQGLADSQNERQRLLKENEELRAKLQRETADLRLLRDRDTEEIRGRLELVERLESETKTAKGRLEHENEALRDKIGRIEAEFREKAKAASSFKKRARQLEAENESMAQKIQELSAAWDELDARHRHLEGLHRGAEDEINQLRGRLSAAERDAAAVQNRLELYNELDRKYLALRDETAKISNSSRSYEQEMRKAQLIAARKGRELAGLQMVMAEIAKAMSLSQGMVKTPFGGLTPNTYVAPDTSSHLVLHGSSEALNTAGTPFDISSQLTHVDDSRIMAILTRIHDMALENDRLRGDLELERAKQQELQELRTLAEQERDAIVATLKKLEGKLKDRTAAHREQLQRVSTSSERLAKSVEDLGRDKSALEKALQEGKDKISSLEQDKAQLERQFVTLFERMEMLQAAHGKELARLRAQNAGLSKEVELITVTRNEALRKAEDASEKMKEAELERTHLKHLAESLSETKQKTQVLLETANATSRQLAEELARCKAELGAVRAKWEEINSRSADAERRLNSQKVALERGVIDLASAGDELERRSQVVAVHRSMLEETQVEFERVLAGRDAQIESLYSELQAAASREGKLQDQLKTVTGELQWEQIQAEEARSEANNLRAAYKALQAKIVHSDAQVNRNSSRLASLASDLDRDEIEPSTPERRSLTGLLRDESGPSSPLIHSVAGMFRDSPTRMRHDTQSGPDHSVKPALSRKCGQIIEILFACERLLATVSENHSRPETSLRNSVASQQTSVSDSVTSSTFALQQLSYLVTTARQDAAAGALREIRVGLMRAKALVEELADSRTQPDDTRKRLVAIRSPLASGRDLSRRSIDKGRRASMPAAL</sequence>
<dbReference type="VEuPathDB" id="FungiDB:SPPG_03349"/>
<evidence type="ECO:0000313" key="7">
    <source>
        <dbReference type="EMBL" id="KND01548.1"/>
    </source>
</evidence>
<feature type="compositionally biased region" description="Basic residues" evidence="4">
    <location>
        <begin position="682"/>
        <end position="691"/>
    </location>
</feature>
<feature type="coiled-coil region" evidence="3">
    <location>
        <begin position="2305"/>
        <end position="2367"/>
    </location>
</feature>
<dbReference type="EMBL" id="KQ257454">
    <property type="protein sequence ID" value="KND01548.1"/>
    <property type="molecule type" value="Genomic_DNA"/>
</dbReference>
<dbReference type="OrthoDB" id="1716625at2759"/>
<dbReference type="Pfam" id="PF00018">
    <property type="entry name" value="SH3_1"/>
    <property type="match status" value="1"/>
</dbReference>
<dbReference type="OMA" id="YIESFAP"/>
<reference evidence="7 8" key="1">
    <citation type="submission" date="2009-08" db="EMBL/GenBank/DDBJ databases">
        <title>The Genome Sequence of Spizellomyces punctatus strain DAOM BR117.</title>
        <authorList>
            <consortium name="The Broad Institute Genome Sequencing Platform"/>
            <person name="Russ C."/>
            <person name="Cuomo C."/>
            <person name="Shea T."/>
            <person name="Young S.K."/>
            <person name="Zeng Q."/>
            <person name="Koehrsen M."/>
            <person name="Haas B."/>
            <person name="Borodovsky M."/>
            <person name="Guigo R."/>
            <person name="Alvarado L."/>
            <person name="Berlin A."/>
            <person name="Bochicchio J."/>
            <person name="Borenstein D."/>
            <person name="Chapman S."/>
            <person name="Chen Z."/>
            <person name="Engels R."/>
            <person name="Freedman E."/>
            <person name="Gellesch M."/>
            <person name="Goldberg J."/>
            <person name="Griggs A."/>
            <person name="Gujja S."/>
            <person name="Heiman D."/>
            <person name="Hepburn T."/>
            <person name="Howarth C."/>
            <person name="Jen D."/>
            <person name="Larson L."/>
            <person name="Lewis B."/>
            <person name="Mehta T."/>
            <person name="Park D."/>
            <person name="Pearson M."/>
            <person name="Roberts A."/>
            <person name="Saif S."/>
            <person name="Shenoy N."/>
            <person name="Sisk P."/>
            <person name="Stolte C."/>
            <person name="Sykes S."/>
            <person name="Thomson T."/>
            <person name="Walk T."/>
            <person name="White J."/>
            <person name="Yandava C."/>
            <person name="Burger G."/>
            <person name="Gray M.W."/>
            <person name="Holland P.W.H."/>
            <person name="King N."/>
            <person name="Lang F.B.F."/>
            <person name="Roger A.J."/>
            <person name="Ruiz-Trillo I."/>
            <person name="Lander E."/>
            <person name="Nusbaum C."/>
        </authorList>
    </citation>
    <scope>NUCLEOTIDE SEQUENCE [LARGE SCALE GENOMIC DNA]</scope>
    <source>
        <strain evidence="7 8">DAOM BR117</strain>
    </source>
</reference>
<feature type="domain" description="SH3" evidence="5">
    <location>
        <begin position="588"/>
        <end position="652"/>
    </location>
</feature>
<feature type="compositionally biased region" description="Polar residues" evidence="4">
    <location>
        <begin position="98"/>
        <end position="111"/>
    </location>
</feature>